<dbReference type="Gene3D" id="3.40.190.10">
    <property type="entry name" value="Periplasmic binding protein-like II"/>
    <property type="match status" value="2"/>
</dbReference>
<comment type="caution">
    <text evidence="16">The sequence shown here is derived from an EMBL/GenBank/DDBJ whole genome shotgun (WGS) entry which is preliminary data.</text>
</comment>
<keyword evidence="9" id="KW-0826">Tungsten</keyword>
<evidence type="ECO:0000313" key="16">
    <source>
        <dbReference type="EMBL" id="GAT00482.1"/>
    </source>
</evidence>
<evidence type="ECO:0000256" key="6">
    <source>
        <dbReference type="ARBA" id="ARBA00022723"/>
    </source>
</evidence>
<dbReference type="GO" id="GO:0046872">
    <property type="term" value="F:metal ion binding"/>
    <property type="evidence" value="ECO:0007669"/>
    <property type="project" value="UniProtKB-KW"/>
</dbReference>
<evidence type="ECO:0000256" key="3">
    <source>
        <dbReference type="ARBA" id="ARBA00022448"/>
    </source>
</evidence>
<dbReference type="NCBIfam" id="TIGR01256">
    <property type="entry name" value="modA"/>
    <property type="match status" value="1"/>
</dbReference>
<dbReference type="PROSITE" id="PS51257">
    <property type="entry name" value="PROKAR_LIPOPROTEIN"/>
    <property type="match status" value="1"/>
</dbReference>
<comment type="subcellular location">
    <subcellularLocation>
        <location evidence="1">Cell membrane</location>
        <topology evidence="1">Lipid-anchor</topology>
    </subcellularLocation>
</comment>
<evidence type="ECO:0000256" key="12">
    <source>
        <dbReference type="ARBA" id="ARBA00073171"/>
    </source>
</evidence>
<dbReference type="EMBL" id="BCSZ01000008">
    <property type="protein sequence ID" value="GAT00482.1"/>
    <property type="molecule type" value="Genomic_DNA"/>
</dbReference>
<evidence type="ECO:0000256" key="8">
    <source>
        <dbReference type="ARBA" id="ARBA00023136"/>
    </source>
</evidence>
<feature type="binding site" evidence="14">
    <location>
        <position position="198"/>
    </location>
    <ligand>
        <name>molybdate</name>
        <dbReference type="ChEBI" id="CHEBI:36264"/>
    </ligand>
</feature>
<feature type="signal peptide" evidence="15">
    <location>
        <begin position="1"/>
        <end position="20"/>
    </location>
</feature>
<keyword evidence="5 14" id="KW-0500">Molybdenum</keyword>
<evidence type="ECO:0000256" key="4">
    <source>
        <dbReference type="ARBA" id="ARBA00022475"/>
    </source>
</evidence>
<evidence type="ECO:0000256" key="11">
    <source>
        <dbReference type="ARBA" id="ARBA00062515"/>
    </source>
</evidence>
<evidence type="ECO:0000256" key="5">
    <source>
        <dbReference type="ARBA" id="ARBA00022505"/>
    </source>
</evidence>
<dbReference type="GO" id="GO:0030973">
    <property type="term" value="F:molybdate ion binding"/>
    <property type="evidence" value="ECO:0007669"/>
    <property type="project" value="TreeGrafter"/>
</dbReference>
<dbReference type="GO" id="GO:0015689">
    <property type="term" value="P:molybdate ion transport"/>
    <property type="evidence" value="ECO:0007669"/>
    <property type="project" value="InterPro"/>
</dbReference>
<dbReference type="InterPro" id="IPR005950">
    <property type="entry name" value="ModA"/>
</dbReference>
<dbReference type="InterPro" id="IPR050682">
    <property type="entry name" value="ModA/WtpA"/>
</dbReference>
<keyword evidence="4" id="KW-1003">Cell membrane</keyword>
<gene>
    <name evidence="16" type="ORF">RMCFA_0596</name>
</gene>
<dbReference type="CDD" id="cd13538">
    <property type="entry name" value="PBP2_ModA_like_1"/>
    <property type="match status" value="1"/>
</dbReference>
<name>A0A100WLQ6_MYCFO</name>
<evidence type="ECO:0000256" key="13">
    <source>
        <dbReference type="ARBA" id="ARBA00078141"/>
    </source>
</evidence>
<feature type="binding site" evidence="14">
    <location>
        <position position="180"/>
    </location>
    <ligand>
        <name>molybdate</name>
        <dbReference type="ChEBI" id="CHEBI:36264"/>
    </ligand>
</feature>
<evidence type="ECO:0000313" key="17">
    <source>
        <dbReference type="Proteomes" id="UP000069705"/>
    </source>
</evidence>
<dbReference type="GO" id="GO:0005886">
    <property type="term" value="C:plasma membrane"/>
    <property type="evidence" value="ECO:0007669"/>
    <property type="project" value="UniProtKB-SubCell"/>
</dbReference>
<feature type="chain" id="PRO_5039396778" description="Molybdate-binding protein ModA" evidence="15">
    <location>
        <begin position="21"/>
        <end position="262"/>
    </location>
</feature>
<keyword evidence="7 15" id="KW-0732">Signal</keyword>
<dbReference type="Pfam" id="PF13531">
    <property type="entry name" value="SBP_bac_11"/>
    <property type="match status" value="1"/>
</dbReference>
<dbReference type="Proteomes" id="UP000069705">
    <property type="component" value="Unassembled WGS sequence"/>
</dbReference>
<dbReference type="FunFam" id="3.40.190.10:FF:000030">
    <property type="entry name" value="Molybdate ABC transporter substrate-binding protein"/>
    <property type="match status" value="1"/>
</dbReference>
<comment type="similarity">
    <text evidence="2">Belongs to the bacterial solute-binding protein ModA family.</text>
</comment>
<dbReference type="AlphaFoldDB" id="A0A100WLQ6"/>
<evidence type="ECO:0000256" key="2">
    <source>
        <dbReference type="ARBA" id="ARBA00009175"/>
    </source>
</evidence>
<dbReference type="RefSeq" id="WP_061262428.1">
    <property type="nucleotide sequence ID" value="NZ_BCSZ01000008.1"/>
</dbReference>
<reference evidence="17" key="2">
    <citation type="submission" date="2016-02" db="EMBL/GenBank/DDBJ databases">
        <title>Draft genome sequence of five rapidly growing Mycobacterium species.</title>
        <authorList>
            <person name="Katahira K."/>
            <person name="Gotou Y."/>
            <person name="Iida K."/>
            <person name="Ogura Y."/>
            <person name="Hayashi T."/>
        </authorList>
    </citation>
    <scope>NUCLEOTIDE SEQUENCE [LARGE SCALE GENOMIC DNA]</scope>
    <source>
        <strain evidence="17">JCM6368</strain>
    </source>
</reference>
<evidence type="ECO:0000256" key="9">
    <source>
        <dbReference type="ARBA" id="ARBA00023245"/>
    </source>
</evidence>
<protein>
    <recommendedName>
        <fullName evidence="12">Molybdate-binding protein ModA</fullName>
    </recommendedName>
    <alternativeName>
        <fullName evidence="13">Molybdate/tungstate-binding protein ModA</fullName>
    </alternativeName>
</protein>
<evidence type="ECO:0000256" key="7">
    <source>
        <dbReference type="ARBA" id="ARBA00022729"/>
    </source>
</evidence>
<feature type="binding site" evidence="14">
    <location>
        <position position="49"/>
    </location>
    <ligand>
        <name>molybdate</name>
        <dbReference type="ChEBI" id="CHEBI:36264"/>
    </ligand>
</feature>
<evidence type="ECO:0000256" key="1">
    <source>
        <dbReference type="ARBA" id="ARBA00004193"/>
    </source>
</evidence>
<evidence type="ECO:0000256" key="10">
    <source>
        <dbReference type="ARBA" id="ARBA00056002"/>
    </source>
</evidence>
<dbReference type="PANTHER" id="PTHR30632:SF0">
    <property type="entry name" value="SULFATE-BINDING PROTEIN"/>
    <property type="match status" value="1"/>
</dbReference>
<feature type="binding site" evidence="14">
    <location>
        <position position="77"/>
    </location>
    <ligand>
        <name>molybdate</name>
        <dbReference type="ChEBI" id="CHEBI:36264"/>
    </ligand>
</feature>
<keyword evidence="8" id="KW-0472">Membrane</keyword>
<dbReference type="PIRSF" id="PIRSF004846">
    <property type="entry name" value="ModA"/>
    <property type="match status" value="1"/>
</dbReference>
<evidence type="ECO:0000256" key="14">
    <source>
        <dbReference type="PIRSR" id="PIRSR004846-1"/>
    </source>
</evidence>
<keyword evidence="3" id="KW-0813">Transport</keyword>
<comment type="function">
    <text evidence="10">Involved in the transport of molybdenum into the cell. Part of the binding-protein-dependent transport system ModABCD.</text>
</comment>
<proteinExistence type="inferred from homology"/>
<keyword evidence="6 14" id="KW-0479">Metal-binding</keyword>
<organism evidence="16 17">
    <name type="scientific">Mycolicibacterium fortuitum subsp. acetamidolyticum</name>
    <dbReference type="NCBI Taxonomy" id="144550"/>
    <lineage>
        <taxon>Bacteria</taxon>
        <taxon>Bacillati</taxon>
        <taxon>Actinomycetota</taxon>
        <taxon>Actinomycetes</taxon>
        <taxon>Mycobacteriales</taxon>
        <taxon>Mycobacteriaceae</taxon>
        <taxon>Mycolicibacterium</taxon>
    </lineage>
</organism>
<dbReference type="SUPFAM" id="SSF53850">
    <property type="entry name" value="Periplasmic binding protein-like II"/>
    <property type="match status" value="1"/>
</dbReference>
<sequence length="262" mass="26187">MTRTRTIALALTAVTMTALFGGCDSGGRSAESSGADARGGSITVFAAASLKSAFTEIGEQFKADNPGTSVEFSFAGSSDLVTQLTQGAAADVFASADTRNMDKAVAAELVAGSPVNFATNTLTIAVAPGNPKGIKTFADLTKPGTSVVVCAPPVPCGGATEKVEKAAGVTLSPVSEETSVTDVLGKVTSGQADAGLVYVTDAAGAGDKVTAVVFPEAAQAVNTYPIAVLKQSKHADLAHRFVDLVTGEAGRSALAKAGFAKP</sequence>
<dbReference type="PANTHER" id="PTHR30632">
    <property type="entry name" value="MOLYBDATE-BINDING PERIPLASMIC PROTEIN"/>
    <property type="match status" value="1"/>
</dbReference>
<comment type="subunit">
    <text evidence="11">The complex is composed of two ATP-binding proteins (ModC), two transmembrane proteins (ModB) and a solute-binding protein (ModA).</text>
</comment>
<accession>A0A100WLQ6</accession>
<reference evidence="16 17" key="1">
    <citation type="journal article" date="2016" name="Genome Announc.">
        <title>Draft Genome Sequences of Five Rapidly Growing Mycobacterium Species, M. thermoresistibile, M. fortuitum subsp. acetamidolyticum, M. canariasense, M. brisbanense, and M. novocastrense.</title>
        <authorList>
            <person name="Katahira K."/>
            <person name="Ogura Y."/>
            <person name="Gotoh Y."/>
            <person name="Hayashi T."/>
        </authorList>
    </citation>
    <scope>NUCLEOTIDE SEQUENCE [LARGE SCALE GENOMIC DNA]</scope>
    <source>
        <strain evidence="16 17">JCM6368</strain>
    </source>
</reference>
<evidence type="ECO:0000256" key="15">
    <source>
        <dbReference type="SAM" id="SignalP"/>
    </source>
</evidence>